<dbReference type="EMBL" id="LUUJ01000121">
    <property type="protein sequence ID" value="OAI11461.1"/>
    <property type="molecule type" value="Genomic_DNA"/>
</dbReference>
<organism evidence="1 2">
    <name type="scientific">Methylomonas koyamae</name>
    <dbReference type="NCBI Taxonomy" id="702114"/>
    <lineage>
        <taxon>Bacteria</taxon>
        <taxon>Pseudomonadati</taxon>
        <taxon>Pseudomonadota</taxon>
        <taxon>Gammaproteobacteria</taxon>
        <taxon>Methylococcales</taxon>
        <taxon>Methylococcaceae</taxon>
        <taxon>Methylomonas</taxon>
    </lineage>
</organism>
<reference evidence="1 2" key="1">
    <citation type="submission" date="2016-03" db="EMBL/GenBank/DDBJ databases">
        <authorList>
            <person name="Ploux O."/>
        </authorList>
    </citation>
    <scope>NUCLEOTIDE SEQUENCE [LARGE SCALE GENOMIC DNA]</scope>
    <source>
        <strain evidence="1 2">R-45378</strain>
    </source>
</reference>
<evidence type="ECO:0000313" key="2">
    <source>
        <dbReference type="Proteomes" id="UP000077857"/>
    </source>
</evidence>
<evidence type="ECO:0000313" key="1">
    <source>
        <dbReference type="EMBL" id="OAI11461.1"/>
    </source>
</evidence>
<comment type="caution">
    <text evidence="1">The sequence shown here is derived from an EMBL/GenBank/DDBJ whole genome shotgun (WGS) entry which is preliminary data.</text>
</comment>
<proteinExistence type="predicted"/>
<sequence length="84" mass="9031">MAYSQAISAPQPFCTAGNAGDTDREGAYLLGSTGKCTGRNRYALGRAIRRPDGKIRDFTHLADIGILPSRAAFVADESRRSQIT</sequence>
<gene>
    <name evidence="1" type="ORF">A1507_20485</name>
</gene>
<protein>
    <submittedName>
        <fullName evidence="1">Uncharacterized protein</fullName>
    </submittedName>
</protein>
<accession>A0A177N0S5</accession>
<dbReference type="AlphaFoldDB" id="A0A177N0S5"/>
<dbReference type="Proteomes" id="UP000077857">
    <property type="component" value="Unassembled WGS sequence"/>
</dbReference>
<name>A0A177N0S5_9GAMM</name>